<protein>
    <submittedName>
        <fullName evidence="3">Cell fate regulator YaaT (PSP1 superfamily)</fullName>
    </submittedName>
</protein>
<dbReference type="PROSITE" id="PS51411">
    <property type="entry name" value="PSP1_C"/>
    <property type="match status" value="1"/>
</dbReference>
<gene>
    <name evidence="3" type="ORF">FHS60_001265</name>
</gene>
<evidence type="ECO:0000313" key="4">
    <source>
        <dbReference type="Proteomes" id="UP000541425"/>
    </source>
</evidence>
<dbReference type="Proteomes" id="UP000541425">
    <property type="component" value="Unassembled WGS sequence"/>
</dbReference>
<reference evidence="3 4" key="1">
    <citation type="submission" date="2020-08" db="EMBL/GenBank/DDBJ databases">
        <title>Genomic Encyclopedia of Type Strains, Phase IV (KMG-IV): sequencing the most valuable type-strain genomes for metagenomic binning, comparative biology and taxonomic classification.</title>
        <authorList>
            <person name="Goeker M."/>
        </authorList>
    </citation>
    <scope>NUCLEOTIDE SEQUENCE [LARGE SCALE GENOMIC DNA]</scope>
    <source>
        <strain evidence="3 4">DSM 22548</strain>
    </source>
</reference>
<evidence type="ECO:0000259" key="2">
    <source>
        <dbReference type="PROSITE" id="PS51411"/>
    </source>
</evidence>
<comment type="caution">
    <text evidence="3">The sequence shown here is derived from an EMBL/GenBank/DDBJ whole genome shotgun (WGS) entry which is preliminary data.</text>
</comment>
<dbReference type="AlphaFoldDB" id="A0A7W5UHW2"/>
<evidence type="ECO:0000313" key="3">
    <source>
        <dbReference type="EMBL" id="MBB3702796.1"/>
    </source>
</evidence>
<proteinExistence type="predicted"/>
<evidence type="ECO:0000256" key="1">
    <source>
        <dbReference type="SAM" id="MobiDB-lite"/>
    </source>
</evidence>
<dbReference type="NCBIfam" id="NF041131">
    <property type="entry name" value="RicT_YaaT_fam"/>
    <property type="match status" value="1"/>
</dbReference>
<dbReference type="PANTHER" id="PTHR43830">
    <property type="entry name" value="PROTEIN PSP1"/>
    <property type="match status" value="1"/>
</dbReference>
<feature type="domain" description="PSP1 C-terminal" evidence="2">
    <location>
        <begin position="107"/>
        <end position="192"/>
    </location>
</feature>
<dbReference type="InterPro" id="IPR007557">
    <property type="entry name" value="PSP1_C"/>
</dbReference>
<dbReference type="PANTHER" id="PTHR43830:SF3">
    <property type="entry name" value="PROTEIN PSP1"/>
    <property type="match status" value="1"/>
</dbReference>
<accession>A0A7W5UHW2</accession>
<dbReference type="Pfam" id="PF04468">
    <property type="entry name" value="PSP1"/>
    <property type="match status" value="1"/>
</dbReference>
<dbReference type="GO" id="GO:0005737">
    <property type="term" value="C:cytoplasm"/>
    <property type="evidence" value="ECO:0007669"/>
    <property type="project" value="TreeGrafter"/>
</dbReference>
<dbReference type="EMBL" id="JACICA010000005">
    <property type="protein sequence ID" value="MBB3702796.1"/>
    <property type="molecule type" value="Genomic_DNA"/>
</dbReference>
<feature type="compositionally biased region" description="Basic and acidic residues" evidence="1">
    <location>
        <begin position="409"/>
        <end position="428"/>
    </location>
</feature>
<dbReference type="InterPro" id="IPR047767">
    <property type="entry name" value="PSP1-like"/>
</dbReference>
<name>A0A7W5UHW2_9BACT</name>
<dbReference type="RefSeq" id="WP_183696343.1">
    <property type="nucleotide sequence ID" value="NZ_JACICA010000005.1"/>
</dbReference>
<organism evidence="3 4">
    <name type="scientific">Alloprevotella rava</name>
    <dbReference type="NCBI Taxonomy" id="671218"/>
    <lineage>
        <taxon>Bacteria</taxon>
        <taxon>Pseudomonadati</taxon>
        <taxon>Bacteroidota</taxon>
        <taxon>Bacteroidia</taxon>
        <taxon>Bacteroidales</taxon>
        <taxon>Prevotellaceae</taxon>
        <taxon>Alloprevotella</taxon>
    </lineage>
</organism>
<feature type="compositionally biased region" description="Low complexity" evidence="1">
    <location>
        <begin position="431"/>
        <end position="449"/>
    </location>
</feature>
<sequence length="449" mass="50836">MQHEFETTECLRGICAEGCGRQDKQLNTYDYLADVPGNAELSDMVEVQFKNTRKGYFRNDNHLDLTKGDIVAVESAPGHDIGVVTLTGQLVPLQMKKANLKPENDIKRVYRKARETDIEKWNESKALEENTMIRSRQIAKELDLDMKIGDVEYQGDGNKAIFYYIADQRVDFRKLIKVLADEFHVRIEMKQIGARQEAGRIGGIGPCGRELCCATWMKNFNSVSTTAVRVQDISPNPQKLAGQCAKLKCCLNYEVDTYMEASQQLPDRRIELETADATFYFFKADILAGLVTYSSDKRLAANLTVITTERAKEVMDMNKRGEKPLQLAEETAAEPKCPVDLVEQESLTRFDRSRNKRRGGRNKSMGERPNNGGEARQADKRPNNAPNKRVAEDGNRPTDNANRPAEAAQADRRGEQRRNNRPRPDRRNNRPRGPQNRNNQAADNNALQA</sequence>
<feature type="region of interest" description="Disordered" evidence="1">
    <location>
        <begin position="328"/>
        <end position="449"/>
    </location>
</feature>